<evidence type="ECO:0000256" key="9">
    <source>
        <dbReference type="SAM" id="MobiDB-lite"/>
    </source>
</evidence>
<keyword evidence="4" id="KW-0547">Nucleotide-binding</keyword>
<dbReference type="Pfam" id="PF03372">
    <property type="entry name" value="Exo_endo_phos"/>
    <property type="match status" value="1"/>
</dbReference>
<dbReference type="SUPFAM" id="SSF56219">
    <property type="entry name" value="DNase I-like"/>
    <property type="match status" value="1"/>
</dbReference>
<reference evidence="11 12" key="1">
    <citation type="submission" date="2021-05" db="EMBL/GenBank/DDBJ databases">
        <title>Genome Assembly of Synthetic Allotetraploid Brassica napus Reveals Homoeologous Exchanges between Subgenomes.</title>
        <authorList>
            <person name="Davis J.T."/>
        </authorList>
    </citation>
    <scope>NUCLEOTIDE SEQUENCE [LARGE SCALE GENOMIC DNA]</scope>
    <source>
        <strain evidence="12">cv. Da-Ae</strain>
        <tissue evidence="11">Seedling</tissue>
    </source>
</reference>
<feature type="region of interest" description="Disordered" evidence="9">
    <location>
        <begin position="118"/>
        <end position="177"/>
    </location>
</feature>
<evidence type="ECO:0000256" key="3">
    <source>
        <dbReference type="ARBA" id="ARBA00022679"/>
    </source>
</evidence>
<feature type="region of interest" description="Disordered" evidence="9">
    <location>
        <begin position="430"/>
        <end position="477"/>
    </location>
</feature>
<evidence type="ECO:0000256" key="8">
    <source>
        <dbReference type="ARBA" id="ARBA00048679"/>
    </source>
</evidence>
<feature type="domain" description="Protein kinase" evidence="10">
    <location>
        <begin position="591"/>
        <end position="915"/>
    </location>
</feature>
<dbReference type="InterPro" id="IPR036691">
    <property type="entry name" value="Endo/exonu/phosph_ase_sf"/>
</dbReference>
<feature type="region of interest" description="Disordered" evidence="9">
    <location>
        <begin position="499"/>
        <end position="544"/>
    </location>
</feature>
<evidence type="ECO:0000313" key="11">
    <source>
        <dbReference type="EMBL" id="KAH0940761.1"/>
    </source>
</evidence>
<evidence type="ECO:0000313" key="12">
    <source>
        <dbReference type="Proteomes" id="UP000824890"/>
    </source>
</evidence>
<dbReference type="Gene3D" id="3.30.200.20">
    <property type="entry name" value="Phosphorylase Kinase, domain 1"/>
    <property type="match status" value="1"/>
</dbReference>
<gene>
    <name evidence="11" type="ORF">HID58_000398</name>
</gene>
<dbReference type="Pfam" id="PF14111">
    <property type="entry name" value="DUF4283"/>
    <property type="match status" value="1"/>
</dbReference>
<feature type="compositionally biased region" description="Basic residues" evidence="9">
    <location>
        <begin position="449"/>
        <end position="462"/>
    </location>
</feature>
<dbReference type="InterPro" id="IPR005135">
    <property type="entry name" value="Endo/exonuclease/phosphatase"/>
</dbReference>
<evidence type="ECO:0000259" key="10">
    <source>
        <dbReference type="PROSITE" id="PS50011"/>
    </source>
</evidence>
<dbReference type="InterPro" id="IPR025558">
    <property type="entry name" value="DUF4283"/>
</dbReference>
<sequence length="1000" mass="111559">MDRPAVSGPMDLPIMHDSDRYELVKDIGSGNFGVARLMRDKLSNELVAVKYIERGEKKKKKHRPPIRGSTKMARLSGVVKMSKASVAARSQKKSLPLAGESSADAVIVTLVTEEVPKSATVASPGSPGSDSCYNAMPSGVEDSDLPVEMEANTPTSKGEDNSAALQDSASASGEERDTHIIGGDKRLEGFAAPPAQNYANLLKASTQLEELGTPTEHVTGVPFVLIPDENIEAAKEEFKDFIYARFHGEFPAMGRIIGVINAIWAKSGPRIFVHNLGKGCYLLRVINPKAKEWLLSRTCWNIAGFPMFVAPWSPDFTPEEAPLTSAVVPVELRNVPYLLFNNQSLSRLATAIGKPDSLAPETERKENFEVAKLYVKVDLTKKLPTKIISGFSNGRECEISVSYPWLPVKCSVCGKHGHSDERCRLRKMEVSDSRRRERSVSVEKERMRQHSRPSRARDKKKTLQSPKENRAVDTALEEGEISLSANLEESTVPISKELPEASNLGSEELDGRGVNVGEPPANRSSGDTHLQSSASGHHDSPAEETEAPFLLVHGRKKNVAFTVSFIYGYNEVEERRTLWNELVFLHDSTAVAHSPWAIVGDFNQIMRTSNHSGFPHTIIDDSGVNDMIAAMQEAEIFEAQSKGSPFTWWNNQEDNPISKKIDHSLINQAWGNAFPDSYAEYLEPDQSDHAPCLFRTPSHRRQIRKPFKFYHHVIDHPDYCETVRSAWQPGMIAGSNQFKLVRSMKCLKKEMRRLNKTHFSGISRRVKEQSAKQVCHRDLKLENTLLDGSPAPRLKICDFGYSKSSVLHSQPKSTVGTPAYIAPEVLLKKEYDGKVADVWSCGVTLYVMLVGAYPFEDPEEPKNFRKTIHRILNVQYAIPDYVHISPECRHLISRIFVADPAKRISIPEIRNHEWFLKNLPVDIMNDDTMNSQFDESDQPGQSIEEIMQIIAEATVPPAGMQSLNHYLTGSLDIDEDMEEDLESDLDDLDIDSSGEIVYAM</sequence>
<dbReference type="EC" id="2.7.11.1" evidence="1"/>
<dbReference type="PROSITE" id="PS50011">
    <property type="entry name" value="PROTEIN_KINASE_DOM"/>
    <property type="match status" value="1"/>
</dbReference>
<keyword evidence="6" id="KW-0067">ATP-binding</keyword>
<comment type="caution">
    <text evidence="11">The sequence shown here is derived from an EMBL/GenBank/DDBJ whole genome shotgun (WGS) entry which is preliminary data.</text>
</comment>
<comment type="catalytic activity">
    <reaction evidence="8">
        <text>L-seryl-[protein] + ATP = O-phospho-L-seryl-[protein] + ADP + H(+)</text>
        <dbReference type="Rhea" id="RHEA:17989"/>
        <dbReference type="Rhea" id="RHEA-COMP:9863"/>
        <dbReference type="Rhea" id="RHEA-COMP:11604"/>
        <dbReference type="ChEBI" id="CHEBI:15378"/>
        <dbReference type="ChEBI" id="CHEBI:29999"/>
        <dbReference type="ChEBI" id="CHEBI:30616"/>
        <dbReference type="ChEBI" id="CHEBI:83421"/>
        <dbReference type="ChEBI" id="CHEBI:456216"/>
        <dbReference type="EC" id="2.7.11.1"/>
    </reaction>
</comment>
<protein>
    <recommendedName>
        <fullName evidence="1">non-specific serine/threonine protein kinase</fullName>
        <ecNumber evidence="1">2.7.11.1</ecNumber>
    </recommendedName>
</protein>
<keyword evidence="3" id="KW-0808">Transferase</keyword>
<dbReference type="InterPro" id="IPR011009">
    <property type="entry name" value="Kinase-like_dom_sf"/>
</dbReference>
<keyword evidence="2" id="KW-0723">Serine/threonine-protein kinase</keyword>
<evidence type="ECO:0000256" key="7">
    <source>
        <dbReference type="ARBA" id="ARBA00047899"/>
    </source>
</evidence>
<dbReference type="PANTHER" id="PTHR24343:SF509">
    <property type="entry name" value="SERINE_THREONINE-PROTEIN KINASE SRK2E"/>
    <property type="match status" value="1"/>
</dbReference>
<feature type="compositionally biased region" description="Polar residues" evidence="9">
    <location>
        <begin position="120"/>
        <end position="132"/>
    </location>
</feature>
<proteinExistence type="predicted"/>
<dbReference type="Pfam" id="PF00069">
    <property type="entry name" value="Pkinase"/>
    <property type="match status" value="1"/>
</dbReference>
<evidence type="ECO:0000256" key="6">
    <source>
        <dbReference type="ARBA" id="ARBA00022840"/>
    </source>
</evidence>
<comment type="catalytic activity">
    <reaction evidence="7">
        <text>L-threonyl-[protein] + ATP = O-phospho-L-threonyl-[protein] + ADP + H(+)</text>
        <dbReference type="Rhea" id="RHEA:46608"/>
        <dbReference type="Rhea" id="RHEA-COMP:11060"/>
        <dbReference type="Rhea" id="RHEA-COMP:11605"/>
        <dbReference type="ChEBI" id="CHEBI:15378"/>
        <dbReference type="ChEBI" id="CHEBI:30013"/>
        <dbReference type="ChEBI" id="CHEBI:30616"/>
        <dbReference type="ChEBI" id="CHEBI:61977"/>
        <dbReference type="ChEBI" id="CHEBI:456216"/>
        <dbReference type="EC" id="2.7.11.1"/>
    </reaction>
</comment>
<dbReference type="SMART" id="SM00220">
    <property type="entry name" value="S_TKc"/>
    <property type="match status" value="1"/>
</dbReference>
<dbReference type="PANTHER" id="PTHR24343">
    <property type="entry name" value="SERINE/THREONINE KINASE"/>
    <property type="match status" value="1"/>
</dbReference>
<organism evidence="11 12">
    <name type="scientific">Brassica napus</name>
    <name type="common">Rape</name>
    <dbReference type="NCBI Taxonomy" id="3708"/>
    <lineage>
        <taxon>Eukaryota</taxon>
        <taxon>Viridiplantae</taxon>
        <taxon>Streptophyta</taxon>
        <taxon>Embryophyta</taxon>
        <taxon>Tracheophyta</taxon>
        <taxon>Spermatophyta</taxon>
        <taxon>Magnoliopsida</taxon>
        <taxon>eudicotyledons</taxon>
        <taxon>Gunneridae</taxon>
        <taxon>Pentapetalae</taxon>
        <taxon>rosids</taxon>
        <taxon>malvids</taxon>
        <taxon>Brassicales</taxon>
        <taxon>Brassicaceae</taxon>
        <taxon>Brassiceae</taxon>
        <taxon>Brassica</taxon>
    </lineage>
</organism>
<evidence type="ECO:0000256" key="5">
    <source>
        <dbReference type="ARBA" id="ARBA00022777"/>
    </source>
</evidence>
<evidence type="ECO:0000256" key="1">
    <source>
        <dbReference type="ARBA" id="ARBA00012513"/>
    </source>
</evidence>
<keyword evidence="12" id="KW-1185">Reference proteome</keyword>
<name>A0ABQ8EJG6_BRANA</name>
<dbReference type="SUPFAM" id="SSF56112">
    <property type="entry name" value="Protein kinase-like (PK-like)"/>
    <property type="match status" value="3"/>
</dbReference>
<dbReference type="Gene3D" id="1.10.510.10">
    <property type="entry name" value="Transferase(Phosphotransferase) domain 1"/>
    <property type="match status" value="1"/>
</dbReference>
<feature type="compositionally biased region" description="Basic and acidic residues" evidence="9">
    <location>
        <begin position="430"/>
        <end position="448"/>
    </location>
</feature>
<evidence type="ECO:0000256" key="2">
    <source>
        <dbReference type="ARBA" id="ARBA00022527"/>
    </source>
</evidence>
<accession>A0ABQ8EJG6</accession>
<feature type="compositionally biased region" description="Polar residues" evidence="9">
    <location>
        <begin position="522"/>
        <end position="535"/>
    </location>
</feature>
<dbReference type="EMBL" id="JAGKQM010000001">
    <property type="protein sequence ID" value="KAH0940761.1"/>
    <property type="molecule type" value="Genomic_DNA"/>
</dbReference>
<keyword evidence="5" id="KW-0418">Kinase</keyword>
<dbReference type="Gene3D" id="3.60.10.10">
    <property type="entry name" value="Endonuclease/exonuclease/phosphatase"/>
    <property type="match status" value="1"/>
</dbReference>
<dbReference type="PROSITE" id="PS00108">
    <property type="entry name" value="PROTEIN_KINASE_ST"/>
    <property type="match status" value="1"/>
</dbReference>
<dbReference type="InterPro" id="IPR000719">
    <property type="entry name" value="Prot_kinase_dom"/>
</dbReference>
<dbReference type="InterPro" id="IPR008271">
    <property type="entry name" value="Ser/Thr_kinase_AS"/>
</dbReference>
<evidence type="ECO:0000256" key="4">
    <source>
        <dbReference type="ARBA" id="ARBA00022741"/>
    </source>
</evidence>
<dbReference type="Proteomes" id="UP000824890">
    <property type="component" value="Unassembled WGS sequence"/>
</dbReference>